<dbReference type="SUPFAM" id="SSF50129">
    <property type="entry name" value="GroES-like"/>
    <property type="match status" value="1"/>
</dbReference>
<dbReference type="InterPro" id="IPR016035">
    <property type="entry name" value="Acyl_Trfase/lysoPLipase"/>
</dbReference>
<evidence type="ECO:0000259" key="12">
    <source>
        <dbReference type="PROSITE" id="PS52004"/>
    </source>
</evidence>
<keyword evidence="2" id="KW-0596">Phosphopantetheine</keyword>
<reference evidence="15" key="1">
    <citation type="journal article" date="2015" name="Genome Announc.">
        <title>Draft whole-genome sequence of the biocontrol agent Trichoderma harzianum T6776.</title>
        <authorList>
            <person name="Baroncelli R."/>
            <person name="Piaggeschi G."/>
            <person name="Fiorini L."/>
            <person name="Bertolini E."/>
            <person name="Zapparata A."/>
            <person name="Pe M.E."/>
            <person name="Sarrocco S."/>
            <person name="Vannacci G."/>
        </authorList>
    </citation>
    <scope>NUCLEOTIDE SEQUENCE [LARGE SCALE GENOMIC DNA]</scope>
    <source>
        <strain evidence="15">T6776</strain>
    </source>
</reference>
<dbReference type="InterPro" id="IPR050091">
    <property type="entry name" value="PKS_NRPS_Biosynth_Enz"/>
</dbReference>
<dbReference type="InterPro" id="IPR018201">
    <property type="entry name" value="Ketoacyl_synth_AS"/>
</dbReference>
<dbReference type="PROSITE" id="PS00606">
    <property type="entry name" value="KS3_1"/>
    <property type="match status" value="1"/>
</dbReference>
<dbReference type="FunFam" id="3.40.47.10:FF:000019">
    <property type="entry name" value="Polyketide synthase type I"/>
    <property type="match status" value="1"/>
</dbReference>
<dbReference type="GO" id="GO:1901336">
    <property type="term" value="P:lactone biosynthetic process"/>
    <property type="evidence" value="ECO:0007669"/>
    <property type="project" value="UniProtKB-ARBA"/>
</dbReference>
<dbReference type="Pfam" id="PF23114">
    <property type="entry name" value="NAD-bd_HRPKS_sdrA"/>
    <property type="match status" value="1"/>
</dbReference>
<dbReference type="InterPro" id="IPR020807">
    <property type="entry name" value="PKS_DH"/>
</dbReference>
<proteinExistence type="predicted"/>
<evidence type="ECO:0000256" key="5">
    <source>
        <dbReference type="ARBA" id="ARBA00022679"/>
    </source>
</evidence>
<dbReference type="Pfam" id="PF14765">
    <property type="entry name" value="PS-DH"/>
    <property type="match status" value="1"/>
</dbReference>
<feature type="region of interest" description="N-terminal hotdog fold" evidence="10">
    <location>
        <begin position="947"/>
        <end position="1081"/>
    </location>
</feature>
<comment type="pathway">
    <text evidence="1">Secondary metabolite biosynthesis.</text>
</comment>
<dbReference type="SMART" id="SM00822">
    <property type="entry name" value="PKS_KR"/>
    <property type="match status" value="1"/>
</dbReference>
<evidence type="ECO:0000256" key="1">
    <source>
        <dbReference type="ARBA" id="ARBA00005179"/>
    </source>
</evidence>
<evidence type="ECO:0000259" key="11">
    <source>
        <dbReference type="PROSITE" id="PS50075"/>
    </source>
</evidence>
<dbReference type="InterPro" id="IPR013968">
    <property type="entry name" value="PKS_KR"/>
</dbReference>
<feature type="active site" description="Proton donor; for dehydratase activity" evidence="10">
    <location>
        <position position="1174"/>
    </location>
</feature>
<dbReference type="InterPro" id="IPR001227">
    <property type="entry name" value="Ac_transferase_dom_sf"/>
</dbReference>
<dbReference type="InterPro" id="IPR049900">
    <property type="entry name" value="PKS_mFAS_DH"/>
</dbReference>
<dbReference type="InterPro" id="IPR006162">
    <property type="entry name" value="Ppantetheine_attach_site"/>
</dbReference>
<evidence type="ECO:0000256" key="4">
    <source>
        <dbReference type="ARBA" id="ARBA00022603"/>
    </source>
</evidence>
<dbReference type="Pfam" id="PF08659">
    <property type="entry name" value="KR"/>
    <property type="match status" value="1"/>
</dbReference>
<organism evidence="14 15">
    <name type="scientific">Trichoderma harzianum</name>
    <name type="common">Hypocrea lixii</name>
    <dbReference type="NCBI Taxonomy" id="5544"/>
    <lineage>
        <taxon>Eukaryota</taxon>
        <taxon>Fungi</taxon>
        <taxon>Dikarya</taxon>
        <taxon>Ascomycota</taxon>
        <taxon>Pezizomycotina</taxon>
        <taxon>Sordariomycetes</taxon>
        <taxon>Hypocreomycetidae</taxon>
        <taxon>Hypocreales</taxon>
        <taxon>Hypocreaceae</taxon>
        <taxon>Trichoderma</taxon>
    </lineage>
</organism>
<dbReference type="InterPro" id="IPR020806">
    <property type="entry name" value="PKS_PP-bd"/>
</dbReference>
<dbReference type="GO" id="GO:0004312">
    <property type="term" value="F:fatty acid synthase activity"/>
    <property type="evidence" value="ECO:0007669"/>
    <property type="project" value="TreeGrafter"/>
</dbReference>
<feature type="domain" description="Ketosynthase family 3 (KS3)" evidence="12">
    <location>
        <begin position="12"/>
        <end position="437"/>
    </location>
</feature>
<evidence type="ECO:0000256" key="10">
    <source>
        <dbReference type="PROSITE-ProRule" id="PRU01363"/>
    </source>
</evidence>
<dbReference type="PROSITE" id="PS52004">
    <property type="entry name" value="KS3_2"/>
    <property type="match status" value="1"/>
</dbReference>
<evidence type="ECO:0000256" key="8">
    <source>
        <dbReference type="ARBA" id="ARBA00023268"/>
    </source>
</evidence>
<dbReference type="GO" id="GO:0016491">
    <property type="term" value="F:oxidoreductase activity"/>
    <property type="evidence" value="ECO:0007669"/>
    <property type="project" value="UniProtKB-KW"/>
</dbReference>
<dbReference type="InterPro" id="IPR049551">
    <property type="entry name" value="PKS_DH_C"/>
</dbReference>
<dbReference type="GO" id="GO:0030639">
    <property type="term" value="P:polyketide biosynthetic process"/>
    <property type="evidence" value="ECO:0007669"/>
    <property type="project" value="UniProtKB-ARBA"/>
</dbReference>
<protein>
    <submittedName>
        <fullName evidence="14">Uncharacterized protein</fullName>
    </submittedName>
</protein>
<dbReference type="CDD" id="cd00833">
    <property type="entry name" value="PKS"/>
    <property type="match status" value="1"/>
</dbReference>
<dbReference type="Pfam" id="PF16197">
    <property type="entry name" value="KAsynt_C_assoc"/>
    <property type="match status" value="1"/>
</dbReference>
<dbReference type="SUPFAM" id="SSF53335">
    <property type="entry name" value="S-adenosyl-L-methionine-dependent methyltransferases"/>
    <property type="match status" value="1"/>
</dbReference>
<dbReference type="GO" id="GO:0031177">
    <property type="term" value="F:phosphopantetheine binding"/>
    <property type="evidence" value="ECO:0007669"/>
    <property type="project" value="InterPro"/>
</dbReference>
<dbReference type="InterPro" id="IPR057326">
    <property type="entry name" value="KR_dom"/>
</dbReference>
<dbReference type="Pfam" id="PF02801">
    <property type="entry name" value="Ketoacyl-synt_C"/>
    <property type="match status" value="1"/>
</dbReference>
<dbReference type="InterPro" id="IPR020841">
    <property type="entry name" value="PKS_Beta-ketoAc_synthase_dom"/>
</dbReference>
<dbReference type="CDD" id="cd02440">
    <property type="entry name" value="AdoMet_MTases"/>
    <property type="match status" value="1"/>
</dbReference>
<dbReference type="InterPro" id="IPR009081">
    <property type="entry name" value="PP-bd_ACP"/>
</dbReference>
<dbReference type="SUPFAM" id="SSF55048">
    <property type="entry name" value="Probable ACP-binding domain of malonyl-CoA ACP transacylase"/>
    <property type="match status" value="1"/>
</dbReference>
<dbReference type="Pfam" id="PF08242">
    <property type="entry name" value="Methyltransf_12"/>
    <property type="match status" value="1"/>
</dbReference>
<keyword evidence="7" id="KW-0560">Oxidoreductase</keyword>
<dbReference type="Pfam" id="PF00698">
    <property type="entry name" value="Acyl_transf_1"/>
    <property type="match status" value="1"/>
</dbReference>
<dbReference type="InterPro" id="IPR014031">
    <property type="entry name" value="Ketoacyl_synth_C"/>
</dbReference>
<keyword evidence="8" id="KW-0511">Multifunctional enzyme</keyword>
<dbReference type="Pfam" id="PF00109">
    <property type="entry name" value="ketoacyl-synt"/>
    <property type="match status" value="1"/>
</dbReference>
<dbReference type="PROSITE" id="PS52019">
    <property type="entry name" value="PKS_MFAS_DH"/>
    <property type="match status" value="1"/>
</dbReference>
<dbReference type="GO" id="GO:0004315">
    <property type="term" value="F:3-oxoacyl-[acyl-carrier-protein] synthase activity"/>
    <property type="evidence" value="ECO:0007669"/>
    <property type="project" value="InterPro"/>
</dbReference>
<evidence type="ECO:0000256" key="2">
    <source>
        <dbReference type="ARBA" id="ARBA00022450"/>
    </source>
</evidence>
<keyword evidence="5" id="KW-0808">Transferase</keyword>
<feature type="domain" description="Carrier" evidence="11">
    <location>
        <begin position="2476"/>
        <end position="2557"/>
    </location>
</feature>
<dbReference type="Gene3D" id="3.40.50.150">
    <property type="entry name" value="Vaccinia Virus protein VP39"/>
    <property type="match status" value="1"/>
</dbReference>
<dbReference type="Proteomes" id="UP000034112">
    <property type="component" value="Unassembled WGS sequence"/>
</dbReference>
<dbReference type="SUPFAM" id="SSF53901">
    <property type="entry name" value="Thiolase-like"/>
    <property type="match status" value="1"/>
</dbReference>
<dbReference type="Pfam" id="PF23297">
    <property type="entry name" value="ACP_SdgA_C"/>
    <property type="match status" value="1"/>
</dbReference>
<sequence length="2573" mass="281262">MDANAILKQDASMPIAIVGMGGRFPGEATNPDKLWDMVSKGRNALSEVPKDRFNIEAFYHPSAERHGSMNVRGGNFLKEDIARFDAPFFSITAKEAHAMDPQQRLALELSYEGLENAGISIEEIAGSNMSCYMASFTKDYTGMRGHDAEDIPLYEGTGNGAALISNRVSWFLDIKGPSLSLDTACSSSLVALHLACQSIRAGESTSAIVGGTNIILMPEMQNAMTSLHFLSPDSKSMSFDHKANGYARGEGAAVVILKPLADALRDGNVIRAVIRGTGVNQDGRTPGITVPSSKAQEELIRVTYASAGLDFKQTGYFEAHGTGTPVGDPLECAAIAATFGQVRPESDPLLIGSVKTNIGHMEGAAGLAGLVKAVYALERGQVPPNLWFEKANPRIPLAKWKLKVPTELTPWPTVGVRRASVNSFGYGGTNAHCIIDDAFHYLESRGLKGFHNTISETPAVPKALPSTTPVADPLPQLLVWSSPEQKGADRTATSLASYVKSLSVSTAEESALLGRLSFTLSNKRSKFPWKSFGIASTLQEAIDAFEQPRKPERSAEQPTVAFAFTGQGAQWYAMGRDLFKYPVYRESIQAAASSLKALGCEWDLVEELNVTAEKSRINDPALSQPACTALQVALVDLLSSWGVKPSVVVGHSSGEIAAAYAKRAISRESAWKVAYFRGLLSSTIKKEGAMLAAGLGYEDAHALVDQVTDGDLVVACINSPSSVTLSGDISAISQAQALLEERKVFNRKLMVKTAYHSPHMKAIEASYLKSISDISLATDDTSVRMFSSVTGEIIEAAELAKPSYWVSNLVNPVKFNQSLQAAIKHNPTKRRTTKNTGGINLIVEVGPHAALQGPIRQVLSVEEAKKLNILYVSLLKRDSSASLTAIEAMGTLFQRGYAVDVAQVNNSGKDTSAALVDMPPFAWNHNTKYWYESPISRAYRLRDMPRHDLVGARDEYSSEQQPSWRNYLRVSEIPWLEHHQVQSSILYPFAGMIVMAVEASRQVADKTKEIEGFQLRDISAGAAMIIPADEAVESKIQLRPWRAGSRLPDWTWNEFTISCRDRQGAWTQHCSGLIQVKYKTTVNPTFTNEDAAKAKKFREEYQQITDAGLDIEDPAGVYASLAELGLQWGPSFKSLVHIGSGHYQAQCAIEVPDTRSFMPENFEHDHIIHPATLDGIVQMIVPACSPRGALVDRAKIPRFVESVYISSKVASKKPGDKLYGYSRSTAHGFQESVGTIVASDGDWEEPLVVFEGCRVITLETMTEGIASASATTKSIKKLGACTHWGPDIEELTADGLKAFLSPFAELYPDPEYETIYDLELACLIICKRVLRKFTAEDSKMFAPHHRLFYEYMQHQYDLAVEGKLNCQSSPIKKIDWLNTSEEFDAALLEKVSNESVDGKMLVRVAYAMNEILTGAIEPLQVLREDDLLTSYYRNVIGVEKVNPVLEEYVRQISHKRPLRVLEVGAGTGATTKLVLTTLGKRDDAAARLKLYTFTDISSGYFEPAAKDFSEYAEFLEYKILNIEKDPAEQGFPVGQYDIVIANNVIHACSSIDRCLAHCRSMLRPGGVLLLGELTTTMARVPMIFGTLPGWWLGENDNRKWGPRLSESEWDVYLRRHGFGGLHVSFRDDSREDVYQSSLIFSVAVETTSPPLPKNAVVVKPAVTDPVVDAMASKLSKLLDKEGVQVEVVSLKDVNATDFTGKACIVAVESNKPLLHEIKGEDWESAKKAVLGSRSTLWLTNGGTMECTTPESSLIVGLSRTIRGENPGLQFTTLDLDPKESIDSDTTCAVIRQIFKSKADPSNAEWEYALRNKLLNVPRLYPDHEVSNLFETNAEDPPAVKLPFNQPGRALALEIKVPGMLDTFQFTDCDEYPLPLGDREVEIKVKAVGMNFHDVMIAMGQIQDTNLGVECSGVVTRIGKSVTQWKEGDRVMTFRLGTYRTYIRNPEEMFQRMPDGMSFEEGGSIVSIYGTAVYSLFDVARLQKGESVLIHSAAGGFGQGAIIISQYIGAEIFVTVSTEFKKRFLMETYGIREDHIFNSRDHSFAAGIKRMTNGKGVDVVLNSLAGEGLRQSWLCVAPFGRFIELGKRDITGNTGLDMTPFLHNISFSGVNMLSVYRENVPLLSRILADVMKYWAMGVTKLVTPLKVMNFSQIEEAFRIMQTGKHIGKMVLAANDDDIVPIVPPKKKEFTLSSNATYIIPGGLGGLGRSLAMWMASKGARYLAFTSRSGASRPEAKALLDELAKINVQSKAFASDISNGAELPRVLQEIKSANFPAIRGVITFAMQLQDVFFENMTVEEFHTAVRPKVQVTRNLHEQLPKDLDFFICMSSVGGIVGSRGQGNYNAGNTYQDAVARHRRSLGLKGTSIDLGLVLGVGWAAVHGEALGYLNSGAMAGLKETEVLDVIEAGMAGLLPEAENTVGLTTGGMLKQGGYEELYWHSERRFGPVSVYDTQDNGTAGSGEPDRSEELRTALGAAQNLDEAGAAVCVALMRKLAKAMMMDEADLDSGRPANAYGVDSLVAVEIRAWVFKTVKSDISVFDILSNAPLATLAGLIASKSSYVPVAIRGEGVSLEK</sequence>
<dbReference type="GO" id="GO:0032259">
    <property type="term" value="P:methylation"/>
    <property type="evidence" value="ECO:0007669"/>
    <property type="project" value="UniProtKB-KW"/>
</dbReference>
<dbReference type="InterPro" id="IPR056501">
    <property type="entry name" value="NAD-bd_HRPKS_sdrA"/>
</dbReference>
<dbReference type="EMBL" id="JOKZ01000045">
    <property type="protein sequence ID" value="KKP05566.1"/>
    <property type="molecule type" value="Genomic_DNA"/>
</dbReference>
<dbReference type="PANTHER" id="PTHR43775:SF29">
    <property type="entry name" value="ASPERFURANONE POLYKETIDE SYNTHASE AFOG-RELATED"/>
    <property type="match status" value="1"/>
</dbReference>
<dbReference type="SUPFAM" id="SSF47336">
    <property type="entry name" value="ACP-like"/>
    <property type="match status" value="1"/>
</dbReference>
<dbReference type="Gene3D" id="3.90.180.10">
    <property type="entry name" value="Medium-chain alcohol dehydrogenases, catalytic domain"/>
    <property type="match status" value="1"/>
</dbReference>
<dbReference type="PANTHER" id="PTHR43775">
    <property type="entry name" value="FATTY ACID SYNTHASE"/>
    <property type="match status" value="1"/>
</dbReference>
<dbReference type="OrthoDB" id="329835at2759"/>
<dbReference type="Gene3D" id="3.40.50.720">
    <property type="entry name" value="NAD(P)-binding Rossmann-like Domain"/>
    <property type="match status" value="3"/>
</dbReference>
<dbReference type="Pfam" id="PF13602">
    <property type="entry name" value="ADH_zinc_N_2"/>
    <property type="match status" value="1"/>
</dbReference>
<dbReference type="InterPro" id="IPR036291">
    <property type="entry name" value="NAD(P)-bd_dom_sf"/>
</dbReference>
<evidence type="ECO:0000256" key="9">
    <source>
        <dbReference type="ARBA" id="ARBA00023315"/>
    </source>
</evidence>
<name>A0A0F9XLB4_TRIHA</name>
<dbReference type="InterPro" id="IPR016036">
    <property type="entry name" value="Malonyl_transacylase_ACP-bd"/>
</dbReference>
<keyword evidence="6" id="KW-0521">NADP</keyword>
<dbReference type="Gene3D" id="3.10.129.110">
    <property type="entry name" value="Polyketide synthase dehydratase"/>
    <property type="match status" value="1"/>
</dbReference>
<dbReference type="SMART" id="SM00829">
    <property type="entry name" value="PKS_ER"/>
    <property type="match status" value="1"/>
</dbReference>
<dbReference type="InterPro" id="IPR016039">
    <property type="entry name" value="Thiolase-like"/>
</dbReference>
<dbReference type="InterPro" id="IPR029063">
    <property type="entry name" value="SAM-dependent_MTases_sf"/>
</dbReference>
<evidence type="ECO:0000256" key="7">
    <source>
        <dbReference type="ARBA" id="ARBA00023002"/>
    </source>
</evidence>
<dbReference type="SMART" id="SM00823">
    <property type="entry name" value="PKS_PP"/>
    <property type="match status" value="1"/>
</dbReference>
<dbReference type="SUPFAM" id="SSF52151">
    <property type="entry name" value="FabD/lysophospholipase-like"/>
    <property type="match status" value="1"/>
</dbReference>
<dbReference type="SMART" id="SM00827">
    <property type="entry name" value="PKS_AT"/>
    <property type="match status" value="1"/>
</dbReference>
<dbReference type="SMART" id="SM00826">
    <property type="entry name" value="PKS_DH"/>
    <property type="match status" value="1"/>
</dbReference>
<keyword evidence="3" id="KW-0597">Phosphoprotein</keyword>
<dbReference type="InterPro" id="IPR036736">
    <property type="entry name" value="ACP-like_sf"/>
</dbReference>
<dbReference type="GO" id="GO:0008168">
    <property type="term" value="F:methyltransferase activity"/>
    <property type="evidence" value="ECO:0007669"/>
    <property type="project" value="UniProtKB-KW"/>
</dbReference>
<dbReference type="InterPro" id="IPR011032">
    <property type="entry name" value="GroES-like_sf"/>
</dbReference>
<dbReference type="InterPro" id="IPR049552">
    <property type="entry name" value="PKS_DH_N"/>
</dbReference>
<feature type="domain" description="PKS/mFAS DH" evidence="13">
    <location>
        <begin position="947"/>
        <end position="1264"/>
    </location>
</feature>
<dbReference type="InterPro" id="IPR013217">
    <property type="entry name" value="Methyltransf_12"/>
</dbReference>
<accession>A0A0F9XLB4</accession>
<dbReference type="Pfam" id="PF21089">
    <property type="entry name" value="PKS_DH_N"/>
    <property type="match status" value="1"/>
</dbReference>
<dbReference type="InterPro" id="IPR032821">
    <property type="entry name" value="PKS_assoc"/>
</dbReference>
<dbReference type="SMART" id="SM00825">
    <property type="entry name" value="PKS_KS"/>
    <property type="match status" value="1"/>
</dbReference>
<evidence type="ECO:0000259" key="13">
    <source>
        <dbReference type="PROSITE" id="PS52019"/>
    </source>
</evidence>
<dbReference type="InterPro" id="IPR014030">
    <property type="entry name" value="Ketoacyl_synth_N"/>
</dbReference>
<dbReference type="Gene3D" id="1.10.1200.10">
    <property type="entry name" value="ACP-like"/>
    <property type="match status" value="1"/>
</dbReference>
<dbReference type="InterPro" id="IPR013154">
    <property type="entry name" value="ADH-like_N"/>
</dbReference>
<dbReference type="CDD" id="cd05195">
    <property type="entry name" value="enoyl_red"/>
    <property type="match status" value="1"/>
</dbReference>
<dbReference type="InterPro" id="IPR014043">
    <property type="entry name" value="Acyl_transferase_dom"/>
</dbReference>
<feature type="region of interest" description="C-terminal hotdog fold" evidence="10">
    <location>
        <begin position="1109"/>
        <end position="1264"/>
    </location>
</feature>
<dbReference type="InterPro" id="IPR020843">
    <property type="entry name" value="ER"/>
</dbReference>
<evidence type="ECO:0000313" key="15">
    <source>
        <dbReference type="Proteomes" id="UP000034112"/>
    </source>
</evidence>
<keyword evidence="9" id="KW-0012">Acyltransferase</keyword>
<dbReference type="Pfam" id="PF08240">
    <property type="entry name" value="ADH_N"/>
    <property type="match status" value="1"/>
</dbReference>
<dbReference type="PROSITE" id="PS50075">
    <property type="entry name" value="CARRIER"/>
    <property type="match status" value="1"/>
</dbReference>
<dbReference type="Gene3D" id="3.40.47.10">
    <property type="match status" value="1"/>
</dbReference>
<dbReference type="OMA" id="PDIMSAM"/>
<dbReference type="SUPFAM" id="SSF51735">
    <property type="entry name" value="NAD(P)-binding Rossmann-fold domains"/>
    <property type="match status" value="2"/>
</dbReference>
<comment type="caution">
    <text evidence="14">The sequence shown here is derived from an EMBL/GenBank/DDBJ whole genome shotgun (WGS) entry which is preliminary data.</text>
</comment>
<dbReference type="GO" id="GO:0006633">
    <property type="term" value="P:fatty acid biosynthetic process"/>
    <property type="evidence" value="ECO:0007669"/>
    <property type="project" value="InterPro"/>
</dbReference>
<dbReference type="Gene3D" id="3.40.366.10">
    <property type="entry name" value="Malonyl-Coenzyme A Acyl Carrier Protein, domain 2"/>
    <property type="match status" value="1"/>
</dbReference>
<gene>
    <name evidence="14" type="ORF">THAR02_02292</name>
</gene>
<dbReference type="FunFam" id="3.40.50.720:FF:000209">
    <property type="entry name" value="Polyketide synthase Pks12"/>
    <property type="match status" value="1"/>
</dbReference>
<keyword evidence="4" id="KW-0489">Methyltransferase</keyword>
<evidence type="ECO:0000256" key="3">
    <source>
        <dbReference type="ARBA" id="ARBA00022553"/>
    </source>
</evidence>
<dbReference type="InterPro" id="IPR042104">
    <property type="entry name" value="PKS_dehydratase_sf"/>
</dbReference>
<feature type="active site" description="Proton acceptor; for dehydratase activity" evidence="10">
    <location>
        <position position="979"/>
    </location>
</feature>
<evidence type="ECO:0000313" key="14">
    <source>
        <dbReference type="EMBL" id="KKP05566.1"/>
    </source>
</evidence>
<dbReference type="PROSITE" id="PS00012">
    <property type="entry name" value="PHOSPHOPANTETHEINE"/>
    <property type="match status" value="1"/>
</dbReference>
<evidence type="ECO:0000256" key="6">
    <source>
        <dbReference type="ARBA" id="ARBA00022857"/>
    </source>
</evidence>